<proteinExistence type="predicted"/>
<dbReference type="InterPro" id="IPR046305">
    <property type="entry name" value="DUF6420"/>
</dbReference>
<keyword evidence="3" id="KW-1185">Reference proteome</keyword>
<comment type="caution">
    <text evidence="2">The sequence shown here is derived from an EMBL/GenBank/DDBJ whole genome shotgun (WGS) entry which is preliminary data.</text>
</comment>
<accession>A0ABW9I924</accession>
<protein>
    <submittedName>
        <fullName evidence="2">DUF6420 family protein</fullName>
    </submittedName>
</protein>
<dbReference type="Proteomes" id="UP001631957">
    <property type="component" value="Unassembled WGS sequence"/>
</dbReference>
<evidence type="ECO:0000256" key="1">
    <source>
        <dbReference type="SAM" id="MobiDB-lite"/>
    </source>
</evidence>
<dbReference type="EMBL" id="JBJVNI010000045">
    <property type="protein sequence ID" value="MFM9615960.1"/>
    <property type="molecule type" value="Genomic_DNA"/>
</dbReference>
<reference evidence="2 3" key="1">
    <citation type="submission" date="2024-12" db="EMBL/GenBank/DDBJ databases">
        <title>Forecasting of Potato common scab and diversities of Pathogenic streptomyces spp. in china.</title>
        <authorList>
            <person name="Handique U."/>
            <person name="Wu J."/>
        </authorList>
    </citation>
    <scope>NUCLEOTIDE SEQUENCE [LARGE SCALE GENOMIC DNA]</scope>
    <source>
        <strain evidence="2 3">ZRIMU1530</strain>
    </source>
</reference>
<organism evidence="2 3">
    <name type="scientific">Streptomyces niveiscabiei</name>
    <dbReference type="NCBI Taxonomy" id="164115"/>
    <lineage>
        <taxon>Bacteria</taxon>
        <taxon>Bacillati</taxon>
        <taxon>Actinomycetota</taxon>
        <taxon>Actinomycetes</taxon>
        <taxon>Kitasatosporales</taxon>
        <taxon>Streptomycetaceae</taxon>
        <taxon>Streptomyces</taxon>
    </lineage>
</organism>
<dbReference type="RefSeq" id="WP_409111030.1">
    <property type="nucleotide sequence ID" value="NZ_JBJVNI010000045.1"/>
</dbReference>
<evidence type="ECO:0000313" key="2">
    <source>
        <dbReference type="EMBL" id="MFM9615960.1"/>
    </source>
</evidence>
<feature type="region of interest" description="Disordered" evidence="1">
    <location>
        <begin position="131"/>
        <end position="159"/>
    </location>
</feature>
<sequence>MVDQDLPLIHPYAPVTPGGGRHNIRPAEMRAHIRITLDHMGCPAQFTDEKNAAYKRLARAAGLVLEHVDERPDEPATWERVFRLWIRHAATLVRELGDTEAQNMLATAHRSLPLLPGRRAVLLTLRRLAEDRSPRPGVDTMTGPGHQNGGHAMDERTEP</sequence>
<evidence type="ECO:0000313" key="3">
    <source>
        <dbReference type="Proteomes" id="UP001631957"/>
    </source>
</evidence>
<gene>
    <name evidence="2" type="ORF">ACKI18_45685</name>
</gene>
<dbReference type="Pfam" id="PF19984">
    <property type="entry name" value="DUF6420"/>
    <property type="match status" value="1"/>
</dbReference>
<name>A0ABW9I924_9ACTN</name>